<keyword evidence="2" id="KW-1185">Reference proteome</keyword>
<dbReference type="InterPro" id="IPR038396">
    <property type="entry name" value="SpoIIAA-like_sf"/>
</dbReference>
<dbReference type="InterPro" id="IPR036513">
    <property type="entry name" value="STAS_dom_sf"/>
</dbReference>
<evidence type="ECO:0000313" key="2">
    <source>
        <dbReference type="Proteomes" id="UP000282551"/>
    </source>
</evidence>
<dbReference type="Proteomes" id="UP000282551">
    <property type="component" value="Chromosome"/>
</dbReference>
<gene>
    <name evidence="1" type="ORF">NCTC10485_01789</name>
</gene>
<dbReference type="EMBL" id="LR134355">
    <property type="protein sequence ID" value="VEG47508.1"/>
    <property type="molecule type" value="Genomic_DNA"/>
</dbReference>
<protein>
    <submittedName>
        <fullName evidence="1">Protein of uncharacterized function (DUF3478)</fullName>
    </submittedName>
</protein>
<sequence length="123" mass="13788">MIEILSDMPEGVTGIRVTGTVTGDEMRAFEPKMREMLETDEIRFVEVIDPDYEGFGRGGLVEDLKMGFGMLIKHRAAFKRMAVVTDTDWIVRALHVLGWMVPGELEIFGLAELERAKEWAAGG</sequence>
<accession>A0A448I4V1</accession>
<dbReference type="OrthoDB" id="4729899at2"/>
<dbReference type="AlphaFoldDB" id="A0A448I4V1"/>
<proteinExistence type="predicted"/>
<dbReference type="RefSeq" id="WP_126333430.1">
    <property type="nucleotide sequence ID" value="NZ_AP022604.1"/>
</dbReference>
<dbReference type="SUPFAM" id="SSF52091">
    <property type="entry name" value="SpoIIaa-like"/>
    <property type="match status" value="1"/>
</dbReference>
<reference evidence="1 2" key="1">
    <citation type="submission" date="2018-12" db="EMBL/GenBank/DDBJ databases">
        <authorList>
            <consortium name="Pathogen Informatics"/>
        </authorList>
    </citation>
    <scope>NUCLEOTIDE SEQUENCE [LARGE SCALE GENOMIC DNA]</scope>
    <source>
        <strain evidence="1 2">NCTC10485</strain>
    </source>
</reference>
<evidence type="ECO:0000313" key="1">
    <source>
        <dbReference type="EMBL" id="VEG47508.1"/>
    </source>
</evidence>
<dbReference type="InterPro" id="IPR021866">
    <property type="entry name" value="SpoIIAA-like"/>
</dbReference>
<dbReference type="Pfam" id="PF11964">
    <property type="entry name" value="SpoIIAA-like"/>
    <property type="match status" value="1"/>
</dbReference>
<organism evidence="1 2">
    <name type="scientific">Mycolicibacterium chitae</name>
    <name type="common">Mycobacterium chitae</name>
    <dbReference type="NCBI Taxonomy" id="1792"/>
    <lineage>
        <taxon>Bacteria</taxon>
        <taxon>Bacillati</taxon>
        <taxon>Actinomycetota</taxon>
        <taxon>Actinomycetes</taxon>
        <taxon>Mycobacteriales</taxon>
        <taxon>Mycobacteriaceae</taxon>
        <taxon>Mycolicibacterium</taxon>
    </lineage>
</organism>
<dbReference type="Gene3D" id="3.40.50.10600">
    <property type="entry name" value="SpoIIaa-like domains"/>
    <property type="match status" value="1"/>
</dbReference>
<name>A0A448I4V1_MYCCI</name>